<dbReference type="EMBL" id="JAGFNK010000089">
    <property type="protein sequence ID" value="KAI9508492.1"/>
    <property type="molecule type" value="Genomic_DNA"/>
</dbReference>
<accession>A0ACC0UAH3</accession>
<evidence type="ECO:0000313" key="2">
    <source>
        <dbReference type="Proteomes" id="UP001207468"/>
    </source>
</evidence>
<gene>
    <name evidence="1" type="ORF">F5148DRAFT_893675</name>
</gene>
<comment type="caution">
    <text evidence="1">The sequence shown here is derived from an EMBL/GenBank/DDBJ whole genome shotgun (WGS) entry which is preliminary data.</text>
</comment>
<organism evidence="1 2">
    <name type="scientific">Russula earlei</name>
    <dbReference type="NCBI Taxonomy" id="71964"/>
    <lineage>
        <taxon>Eukaryota</taxon>
        <taxon>Fungi</taxon>
        <taxon>Dikarya</taxon>
        <taxon>Basidiomycota</taxon>
        <taxon>Agaricomycotina</taxon>
        <taxon>Agaricomycetes</taxon>
        <taxon>Russulales</taxon>
        <taxon>Russulaceae</taxon>
        <taxon>Russula</taxon>
    </lineage>
</organism>
<keyword evidence="2" id="KW-1185">Reference proteome</keyword>
<sequence>MDKRQSRNLDGQHVGKLHTGIACLLGRARGETRIQVVADSSRKKSMLLSRPQLLLLRSNTGPPIRSLSVSVPVYAGHNKWSKIQQKKGVNDKRRGQVYARAFRDVMIAARHGGSADPEKNITLFNVVKKARADGVPKANIDSALQKAAGGKDGVGQLTTYEVLAHGSVGLIIECLTDNGNRTLHQLREILNEHNARFATVMFMFQHRGRLRVALGEQEVAGGGVDRLFDAALAAGAEDFDQVPGAEQGDVEVEIMCAPNALGKITNAVTQSGLSQGLLSSELVYVAVEDSVEHAELRSGVKELVADLEENEGTLRVWTTLDDDP</sequence>
<proteinExistence type="predicted"/>
<evidence type="ECO:0000313" key="1">
    <source>
        <dbReference type="EMBL" id="KAI9508492.1"/>
    </source>
</evidence>
<reference evidence="1" key="1">
    <citation type="submission" date="2021-03" db="EMBL/GenBank/DDBJ databases">
        <title>Evolutionary priming and transition to the ectomycorrhizal habit in an iconic lineage of mushroom-forming fungi: is preadaptation a requirement?</title>
        <authorList>
            <consortium name="DOE Joint Genome Institute"/>
            <person name="Looney B.P."/>
            <person name="Miyauchi S."/>
            <person name="Morin E."/>
            <person name="Drula E."/>
            <person name="Courty P.E."/>
            <person name="Chicoki N."/>
            <person name="Fauchery L."/>
            <person name="Kohler A."/>
            <person name="Kuo A."/>
            <person name="LaButti K."/>
            <person name="Pangilinan J."/>
            <person name="Lipzen A."/>
            <person name="Riley R."/>
            <person name="Andreopoulos W."/>
            <person name="He G."/>
            <person name="Johnson J."/>
            <person name="Barry K.W."/>
            <person name="Grigoriev I.V."/>
            <person name="Nagy L."/>
            <person name="Hibbett D."/>
            <person name="Henrissat B."/>
            <person name="Matheny P.B."/>
            <person name="Labbe J."/>
            <person name="Martin A.F."/>
        </authorList>
    </citation>
    <scope>NUCLEOTIDE SEQUENCE</scope>
    <source>
        <strain evidence="1">BPL698</strain>
    </source>
</reference>
<dbReference type="Proteomes" id="UP001207468">
    <property type="component" value="Unassembled WGS sequence"/>
</dbReference>
<name>A0ACC0UAH3_9AGAM</name>
<protein>
    <submittedName>
        <fullName evidence="1">YebC-like protein</fullName>
    </submittedName>
</protein>